<protein>
    <submittedName>
        <fullName evidence="2">Uncharacterized protein</fullName>
    </submittedName>
</protein>
<accession>A0A7R9NZA6</accession>
<feature type="region of interest" description="Disordered" evidence="1">
    <location>
        <begin position="1"/>
        <end position="67"/>
    </location>
</feature>
<reference evidence="2" key="1">
    <citation type="submission" date="2020-11" db="EMBL/GenBank/DDBJ databases">
        <authorList>
            <person name="Tran Van P."/>
        </authorList>
    </citation>
    <scope>NUCLEOTIDE SEQUENCE</scope>
</reference>
<organism evidence="2">
    <name type="scientific">Timema tahoe</name>
    <dbReference type="NCBI Taxonomy" id="61484"/>
    <lineage>
        <taxon>Eukaryota</taxon>
        <taxon>Metazoa</taxon>
        <taxon>Ecdysozoa</taxon>
        <taxon>Arthropoda</taxon>
        <taxon>Hexapoda</taxon>
        <taxon>Insecta</taxon>
        <taxon>Pterygota</taxon>
        <taxon>Neoptera</taxon>
        <taxon>Polyneoptera</taxon>
        <taxon>Phasmatodea</taxon>
        <taxon>Timematodea</taxon>
        <taxon>Timematoidea</taxon>
        <taxon>Timematidae</taxon>
        <taxon>Timema</taxon>
    </lineage>
</organism>
<name>A0A7R9NZA6_9NEOP</name>
<dbReference type="AlphaFoldDB" id="A0A7R9NZA6"/>
<feature type="compositionally biased region" description="Low complexity" evidence="1">
    <location>
        <begin position="41"/>
        <end position="54"/>
    </location>
</feature>
<evidence type="ECO:0000313" key="2">
    <source>
        <dbReference type="EMBL" id="CAD7461824.1"/>
    </source>
</evidence>
<dbReference type="EMBL" id="OE005255">
    <property type="protein sequence ID" value="CAD7461824.1"/>
    <property type="molecule type" value="Genomic_DNA"/>
</dbReference>
<gene>
    <name evidence="2" type="ORF">TTEB3V08_LOCUS9727</name>
</gene>
<proteinExistence type="predicted"/>
<sequence length="115" mass="12785">MNNKNDNASSDEEGEQTKLPEKPIPTFTQAMDGYPGSASYFPFSGSGPTPTSSPRQEFSSLKVQGTEPPKLNISLAGIKCQRFLPMQQTEMQYLQNSPTFHLIQQQTNTNGIHYE</sequence>
<evidence type="ECO:0000256" key="1">
    <source>
        <dbReference type="SAM" id="MobiDB-lite"/>
    </source>
</evidence>